<evidence type="ECO:0000313" key="2">
    <source>
        <dbReference type="Proteomes" id="UP001209803"/>
    </source>
</evidence>
<gene>
    <name evidence="1" type="ORF">K1718_15925</name>
</gene>
<protein>
    <submittedName>
        <fullName evidence="1">DUF1284 domain-containing protein</fullName>
    </submittedName>
</protein>
<dbReference type="Pfam" id="PF06935">
    <property type="entry name" value="DUF1284"/>
    <property type="match status" value="1"/>
</dbReference>
<evidence type="ECO:0000313" key="1">
    <source>
        <dbReference type="EMBL" id="WFE87649.1"/>
    </source>
</evidence>
<dbReference type="EMBL" id="CP120863">
    <property type="protein sequence ID" value="WFE87649.1"/>
    <property type="molecule type" value="Genomic_DNA"/>
</dbReference>
<keyword evidence="2" id="KW-1185">Reference proteome</keyword>
<proteinExistence type="predicted"/>
<dbReference type="Proteomes" id="UP001209803">
    <property type="component" value="Chromosome"/>
</dbReference>
<sequence>MTVSIRPHHLLCMLTYLGRGYTPDFVKNYDQIIARLNEGEAVQLVSGPDDICTPMLDEAGCHCHNDSVRTRDEMAARQIGSLLKTSLETKMALRLTASQVAALRAAFADESIRAGCEGCEWHDLCSSIASKKYRGCHLAPPD</sequence>
<accession>A0ABY8EYW9</accession>
<dbReference type="InterPro" id="IPR009702">
    <property type="entry name" value="DUF1284"/>
</dbReference>
<organism evidence="1 2">
    <name type="scientific">Roseibium porphyridii</name>
    <dbReference type="NCBI Taxonomy" id="2866279"/>
    <lineage>
        <taxon>Bacteria</taxon>
        <taxon>Pseudomonadati</taxon>
        <taxon>Pseudomonadota</taxon>
        <taxon>Alphaproteobacteria</taxon>
        <taxon>Hyphomicrobiales</taxon>
        <taxon>Stappiaceae</taxon>
        <taxon>Roseibium</taxon>
    </lineage>
</organism>
<reference evidence="1 2" key="1">
    <citation type="submission" date="2023-03" db="EMBL/GenBank/DDBJ databases">
        <title>Roseibium porphyridii sp. nov. and Roseibium rhodosorbium sp. nov. isolated from marine algae, Porphyridium cruentum and Rhodosorus marinus, respectively.</title>
        <authorList>
            <person name="Lee M.W."/>
            <person name="Choi B.J."/>
            <person name="Lee J.K."/>
            <person name="Choi D.G."/>
            <person name="Baek J.H."/>
            <person name="Bayburt H."/>
            <person name="Kim J.M."/>
            <person name="Han D.M."/>
            <person name="Kim K.H."/>
            <person name="Jeon C.O."/>
        </authorList>
    </citation>
    <scope>NUCLEOTIDE SEQUENCE [LARGE SCALE GENOMIC DNA]</scope>
    <source>
        <strain evidence="1 2">KMA01</strain>
    </source>
</reference>
<dbReference type="RefSeq" id="WP_152501887.1">
    <property type="nucleotide sequence ID" value="NZ_CP120863.1"/>
</dbReference>
<name>A0ABY8EYW9_9HYPH</name>